<protein>
    <submittedName>
        <fullName evidence="1">PEP-CTERM sorting domain-containing protein</fullName>
    </submittedName>
</protein>
<name>A0ABU1B1M1_9BACT</name>
<keyword evidence="2" id="KW-1185">Reference proteome</keyword>
<dbReference type="RefSeq" id="WP_308952397.1">
    <property type="nucleotide sequence ID" value="NZ_JARXHW010000074.1"/>
</dbReference>
<accession>A0ABU1B1M1</accession>
<proteinExistence type="predicted"/>
<dbReference type="EMBL" id="JARXHW010000074">
    <property type="protein sequence ID" value="MDQ8209480.1"/>
    <property type="molecule type" value="Genomic_DNA"/>
</dbReference>
<comment type="caution">
    <text evidence="1">The sequence shown here is derived from an EMBL/GenBank/DDBJ whole genome shotgun (WGS) entry which is preliminary data.</text>
</comment>
<evidence type="ECO:0000313" key="2">
    <source>
        <dbReference type="Proteomes" id="UP001225316"/>
    </source>
</evidence>
<evidence type="ECO:0000313" key="1">
    <source>
        <dbReference type="EMBL" id="MDQ8209480.1"/>
    </source>
</evidence>
<gene>
    <name evidence="1" type="ORF">QEH52_18285</name>
</gene>
<sequence>MKTKTSISKKETLTYSAAATAAMVAGSQQADALIVYSGIQDLVISQGAAQILDLNGDSASDLSFKNYIFGGGNYQGANIYGTGKAVGFTTGLNYMSLLSAGDDVSFTDPNYSTFPFSLSMAYGNNPDSEFDTASNGYVGLFFTSSSVNHAAWIRVSIDNDAGTFTIHDWAYENVSGVDIQAGAIPEPANLGLLASGAAGLMALRKRRRQAAA</sequence>
<organism evidence="1 2">
    <name type="scientific">Thalassobacterium maritimum</name>
    <dbReference type="NCBI Taxonomy" id="3041265"/>
    <lineage>
        <taxon>Bacteria</taxon>
        <taxon>Pseudomonadati</taxon>
        <taxon>Verrucomicrobiota</taxon>
        <taxon>Opitutia</taxon>
        <taxon>Puniceicoccales</taxon>
        <taxon>Coraliomargaritaceae</taxon>
        <taxon>Thalassobacterium</taxon>
    </lineage>
</organism>
<reference evidence="1 2" key="1">
    <citation type="submission" date="2023-04" db="EMBL/GenBank/DDBJ databases">
        <title>A novel bacteria isolated from coastal sediment.</title>
        <authorList>
            <person name="Liu X.-J."/>
            <person name="Du Z.-J."/>
        </authorList>
    </citation>
    <scope>NUCLEOTIDE SEQUENCE [LARGE SCALE GENOMIC DNA]</scope>
    <source>
        <strain evidence="1 2">SDUM461003</strain>
    </source>
</reference>
<dbReference type="NCBIfam" id="TIGR02595">
    <property type="entry name" value="PEP_CTERM"/>
    <property type="match status" value="1"/>
</dbReference>
<dbReference type="Proteomes" id="UP001225316">
    <property type="component" value="Unassembled WGS sequence"/>
</dbReference>
<dbReference type="InterPro" id="IPR013424">
    <property type="entry name" value="Ice-binding_C"/>
</dbReference>